<dbReference type="PROSITE" id="PS51898">
    <property type="entry name" value="TYR_RECOMBINASE"/>
    <property type="match status" value="1"/>
</dbReference>
<comment type="caution">
    <text evidence="5">The sequence shown here is derived from an EMBL/GenBank/DDBJ whole genome shotgun (WGS) entry which is preliminary data.</text>
</comment>
<dbReference type="Pfam" id="PF00589">
    <property type="entry name" value="Phage_integrase"/>
    <property type="match status" value="1"/>
</dbReference>
<feature type="domain" description="Core-binding (CB)" evidence="4">
    <location>
        <begin position="1"/>
        <end position="67"/>
    </location>
</feature>
<dbReference type="InterPro" id="IPR013762">
    <property type="entry name" value="Integrase-like_cat_sf"/>
</dbReference>
<evidence type="ECO:0000313" key="5">
    <source>
        <dbReference type="EMBL" id="GAH19597.1"/>
    </source>
</evidence>
<keyword evidence="1" id="KW-0238">DNA-binding</keyword>
<reference evidence="5" key="1">
    <citation type="journal article" date="2014" name="Front. Microbiol.">
        <title>High frequency of phylogenetically diverse reductive dehalogenase-homologous genes in deep subseafloor sedimentary metagenomes.</title>
        <authorList>
            <person name="Kawai M."/>
            <person name="Futagami T."/>
            <person name="Toyoda A."/>
            <person name="Takaki Y."/>
            <person name="Nishi S."/>
            <person name="Hori S."/>
            <person name="Arai W."/>
            <person name="Tsubouchi T."/>
            <person name="Morono Y."/>
            <person name="Uchiyama I."/>
            <person name="Ito T."/>
            <person name="Fujiyama A."/>
            <person name="Inagaki F."/>
            <person name="Takami H."/>
        </authorList>
    </citation>
    <scope>NUCLEOTIDE SEQUENCE</scope>
    <source>
        <strain evidence="5">Expedition CK06-06</strain>
    </source>
</reference>
<dbReference type="InterPro" id="IPR050090">
    <property type="entry name" value="Tyrosine_recombinase_XerCD"/>
</dbReference>
<evidence type="ECO:0000256" key="1">
    <source>
        <dbReference type="ARBA" id="ARBA00023125"/>
    </source>
</evidence>
<keyword evidence="2" id="KW-0233">DNA recombination</keyword>
<dbReference type="InterPro" id="IPR002104">
    <property type="entry name" value="Integrase_catalytic"/>
</dbReference>
<evidence type="ECO:0000259" key="3">
    <source>
        <dbReference type="PROSITE" id="PS51898"/>
    </source>
</evidence>
<sequence>TEDSYRRALRHLLAAAPVPPEELNDDHITAFRERLDQTVSTRTGELIEATTVNVAIAGVRSYIFWARRADLIGHPGLKVRRDRRDSKRMRRERTLTSEEDVALMMGCHQVASTSDDPSDVRNHSMVLFLLTTGLRIGEALDLRWRDLDLEKGTVHVRRGKGGKERTALMDPRTAGVMGRLRGLGQMKPRCNLVHISGIEAWGDSYHRSFGDDDPLFCGARPLGQMAKCNANSMIKKLSKRFTGKEYTAHCFRHTFCTRFLR</sequence>
<dbReference type="GO" id="GO:0006310">
    <property type="term" value="P:DNA recombination"/>
    <property type="evidence" value="ECO:0007669"/>
    <property type="project" value="UniProtKB-KW"/>
</dbReference>
<proteinExistence type="predicted"/>
<name>X1DHE9_9ZZZZ</name>
<evidence type="ECO:0000259" key="4">
    <source>
        <dbReference type="PROSITE" id="PS51900"/>
    </source>
</evidence>
<evidence type="ECO:0008006" key="6">
    <source>
        <dbReference type="Google" id="ProtNLM"/>
    </source>
</evidence>
<protein>
    <recommendedName>
        <fullName evidence="6">Tyr recombinase domain-containing protein</fullName>
    </recommendedName>
</protein>
<feature type="non-terminal residue" evidence="5">
    <location>
        <position position="1"/>
    </location>
</feature>
<evidence type="ECO:0000256" key="2">
    <source>
        <dbReference type="ARBA" id="ARBA00023172"/>
    </source>
</evidence>
<dbReference type="Gene3D" id="1.10.443.10">
    <property type="entry name" value="Intergrase catalytic core"/>
    <property type="match status" value="1"/>
</dbReference>
<dbReference type="EMBL" id="BARU01004314">
    <property type="protein sequence ID" value="GAH19597.1"/>
    <property type="molecule type" value="Genomic_DNA"/>
</dbReference>
<dbReference type="SUPFAM" id="SSF56349">
    <property type="entry name" value="DNA breaking-rejoining enzymes"/>
    <property type="match status" value="1"/>
</dbReference>
<dbReference type="InterPro" id="IPR011010">
    <property type="entry name" value="DNA_brk_join_enz"/>
</dbReference>
<gene>
    <name evidence="5" type="ORF">S03H2_08757</name>
</gene>
<dbReference type="PANTHER" id="PTHR30349">
    <property type="entry name" value="PHAGE INTEGRASE-RELATED"/>
    <property type="match status" value="1"/>
</dbReference>
<dbReference type="GO" id="GO:0015074">
    <property type="term" value="P:DNA integration"/>
    <property type="evidence" value="ECO:0007669"/>
    <property type="project" value="InterPro"/>
</dbReference>
<dbReference type="PANTHER" id="PTHR30349:SF41">
    <property type="entry name" value="INTEGRASE_RECOMBINASE PROTEIN MJ0367-RELATED"/>
    <property type="match status" value="1"/>
</dbReference>
<accession>X1DHE9</accession>
<feature type="non-terminal residue" evidence="5">
    <location>
        <position position="261"/>
    </location>
</feature>
<dbReference type="CDD" id="cd00397">
    <property type="entry name" value="DNA_BRE_C"/>
    <property type="match status" value="1"/>
</dbReference>
<dbReference type="InterPro" id="IPR044068">
    <property type="entry name" value="CB"/>
</dbReference>
<feature type="domain" description="Tyr recombinase" evidence="3">
    <location>
        <begin position="90"/>
        <end position="261"/>
    </location>
</feature>
<dbReference type="AlphaFoldDB" id="X1DHE9"/>
<dbReference type="PROSITE" id="PS51900">
    <property type="entry name" value="CB"/>
    <property type="match status" value="1"/>
</dbReference>
<organism evidence="5">
    <name type="scientific">marine sediment metagenome</name>
    <dbReference type="NCBI Taxonomy" id="412755"/>
    <lineage>
        <taxon>unclassified sequences</taxon>
        <taxon>metagenomes</taxon>
        <taxon>ecological metagenomes</taxon>
    </lineage>
</organism>
<dbReference type="GO" id="GO:0003677">
    <property type="term" value="F:DNA binding"/>
    <property type="evidence" value="ECO:0007669"/>
    <property type="project" value="UniProtKB-KW"/>
</dbReference>